<keyword evidence="5" id="KW-0547">Nucleotide-binding</keyword>
<feature type="binding site" evidence="5">
    <location>
        <begin position="13"/>
        <end position="14"/>
    </location>
    <ligand>
        <name>NAD(+)</name>
        <dbReference type="ChEBI" id="CHEBI:57540"/>
    </ligand>
</feature>
<evidence type="ECO:0000256" key="1">
    <source>
        <dbReference type="ARBA" id="ARBA00007406"/>
    </source>
</evidence>
<dbReference type="SMART" id="SM00846">
    <property type="entry name" value="Gp_dh_N"/>
    <property type="match status" value="1"/>
</dbReference>
<dbReference type="AlphaFoldDB" id="A0A0L0MKC6"/>
<dbReference type="Proteomes" id="UP000037086">
    <property type="component" value="Unassembled WGS sequence"/>
</dbReference>
<dbReference type="CDD" id="cd05214">
    <property type="entry name" value="GAPDH_I_N"/>
    <property type="match status" value="1"/>
</dbReference>
<dbReference type="GO" id="GO:0050661">
    <property type="term" value="F:NADP binding"/>
    <property type="evidence" value="ECO:0007669"/>
    <property type="project" value="InterPro"/>
</dbReference>
<feature type="binding site" evidence="5">
    <location>
        <position position="122"/>
    </location>
    <ligand>
        <name>NAD(+)</name>
        <dbReference type="ChEBI" id="CHEBI:57540"/>
    </ligand>
</feature>
<dbReference type="InterPro" id="IPR020829">
    <property type="entry name" value="GlycerAld_3-P_DH_cat"/>
</dbReference>
<dbReference type="PIRSF" id="PIRSF000149">
    <property type="entry name" value="GAP_DH"/>
    <property type="match status" value="1"/>
</dbReference>
<feature type="binding site" evidence="4">
    <location>
        <begin position="153"/>
        <end position="155"/>
    </location>
    <ligand>
        <name>D-glyceraldehyde 3-phosphate</name>
        <dbReference type="ChEBI" id="CHEBI:59776"/>
    </ligand>
</feature>
<dbReference type="PROSITE" id="PS00071">
    <property type="entry name" value="GAPDH"/>
    <property type="match status" value="1"/>
</dbReference>
<feature type="binding site" evidence="4">
    <location>
        <position position="238"/>
    </location>
    <ligand>
        <name>D-glyceraldehyde 3-phosphate</name>
        <dbReference type="ChEBI" id="CHEBI:59776"/>
    </ligand>
</feature>
<evidence type="ECO:0000256" key="5">
    <source>
        <dbReference type="PIRSR" id="PIRSR000149-3"/>
    </source>
</evidence>
<evidence type="ECO:0000256" key="3">
    <source>
        <dbReference type="PIRSR" id="PIRSR000149-1"/>
    </source>
</evidence>
<dbReference type="InterPro" id="IPR006424">
    <property type="entry name" value="Glyceraldehyde-3-P_DH_1"/>
</dbReference>
<protein>
    <recommendedName>
        <fullName evidence="8">Glyceraldehyde-3-phosphate dehydrogenase</fullName>
        <ecNumber evidence="8">1.2.1.-</ecNumber>
    </recommendedName>
</protein>
<keyword evidence="5" id="KW-0520">NAD</keyword>
<evidence type="ECO:0000256" key="4">
    <source>
        <dbReference type="PIRSR" id="PIRSR000149-2"/>
    </source>
</evidence>
<accession>A0A0L0MKC6</accession>
<proteinExistence type="inferred from homology"/>
<name>A0A0L0MKC6_9MOLU</name>
<dbReference type="PANTHER" id="PTHR43148">
    <property type="entry name" value="GLYCERALDEHYDE-3-PHOSPHATE DEHYDROGENASE 2"/>
    <property type="match status" value="1"/>
</dbReference>
<dbReference type="GO" id="GO:0006006">
    <property type="term" value="P:glucose metabolic process"/>
    <property type="evidence" value="ECO:0007669"/>
    <property type="project" value="InterPro"/>
</dbReference>
<dbReference type="EC" id="1.2.1.-" evidence="8"/>
<dbReference type="InterPro" id="IPR036291">
    <property type="entry name" value="NAD(P)-bd_dom_sf"/>
</dbReference>
<dbReference type="PRINTS" id="PR00078">
    <property type="entry name" value="G3PDHDRGNASE"/>
</dbReference>
<dbReference type="SUPFAM" id="SSF51735">
    <property type="entry name" value="NAD(P)-binding Rossmann-fold domains"/>
    <property type="match status" value="1"/>
</dbReference>
<organism evidence="10 11">
    <name type="scientific">Candidatus Phytoplasma phoenicium</name>
    <dbReference type="NCBI Taxonomy" id="198422"/>
    <lineage>
        <taxon>Bacteria</taxon>
        <taxon>Bacillati</taxon>
        <taxon>Mycoplasmatota</taxon>
        <taxon>Mollicutes</taxon>
        <taxon>Acholeplasmatales</taxon>
        <taxon>Acholeplasmataceae</taxon>
        <taxon>Candidatus Phytoplasma</taxon>
        <taxon>16SrIX (Pigeon pea witches'-broom group)</taxon>
    </lineage>
</organism>
<feature type="binding site" evidence="4">
    <location>
        <begin position="215"/>
        <end position="216"/>
    </location>
    <ligand>
        <name>D-glyceraldehyde 3-phosphate</name>
        <dbReference type="ChEBI" id="CHEBI:59776"/>
    </ligand>
</feature>
<gene>
    <name evidence="10" type="primary">gap</name>
    <name evidence="10" type="ORF">AlmWB_00580</name>
</gene>
<evidence type="ECO:0000256" key="8">
    <source>
        <dbReference type="RuleBase" id="RU361160"/>
    </source>
</evidence>
<dbReference type="GO" id="GO:0051287">
    <property type="term" value="F:NAD binding"/>
    <property type="evidence" value="ECO:0007669"/>
    <property type="project" value="InterPro"/>
</dbReference>
<reference evidence="10 11" key="1">
    <citation type="journal article" date="2015" name="BMC Microbiol.">
        <title>'Candidatus Phytoplasma phoenicium' associated with almond witches'-broom disease: from draft genome to genetic diversity among strain populations.</title>
        <authorList>
            <person name="Quaglino F."/>
            <person name="Kube M."/>
            <person name="Jawhari M."/>
            <person name="Abou-Jawdah Y."/>
            <person name="Siewert C."/>
            <person name="Choueiri E."/>
            <person name="Sobh H."/>
            <person name="Casati P."/>
            <person name="Tedeschi R."/>
            <person name="Molino Lova M."/>
            <person name="Alma A."/>
            <person name="Bianco P.A."/>
        </authorList>
    </citation>
    <scope>NUCLEOTIDE SEQUENCE [LARGE SCALE GENOMIC DNA]</scope>
    <source>
        <strain evidence="10 11">SA213</strain>
    </source>
</reference>
<feature type="site" description="Activates thiol group during catalysis" evidence="6">
    <location>
        <position position="181"/>
    </location>
</feature>
<dbReference type="Pfam" id="PF02800">
    <property type="entry name" value="Gp_dh_C"/>
    <property type="match status" value="1"/>
</dbReference>
<dbReference type="Pfam" id="PF00044">
    <property type="entry name" value="Gp_dh_N"/>
    <property type="match status" value="1"/>
</dbReference>
<keyword evidence="11" id="KW-1185">Reference proteome</keyword>
<dbReference type="FunFam" id="3.40.50.720:FF:000001">
    <property type="entry name" value="Glyceraldehyde-3-phosphate dehydrogenase"/>
    <property type="match status" value="1"/>
</dbReference>
<evidence type="ECO:0000313" key="11">
    <source>
        <dbReference type="Proteomes" id="UP000037086"/>
    </source>
</evidence>
<feature type="domain" description="Glyceraldehyde 3-phosphate dehydrogenase NAD(P) binding" evidence="9">
    <location>
        <begin position="4"/>
        <end position="154"/>
    </location>
</feature>
<sequence>MIKTKIAINGFGRIGKLSFQNLLKQPHIEIVAINDLTNIEDLIYSLKYDSIQRQYPKPIIKAEDQNLIIDNHRIPIFQEKNPQNLPWKNLGINIVLECTGFFTNKEKAELHLKAGAQKVLISAPTTSDDIKTIVYNVNDQILTQKDTIISGASCTTNCLAPIVKVLNDNFGINQAFMTTVHSYTNDQSLIDEFHPKGIISRRGRAAAVNIIPSATGAAKAISLVIPELKGKIDGTALRVPTIAGSLIDLTAELKQEVTIKNINNIFRQNTNETLAYIDDPIVSSDIIGTSFGSLYDANTLQILKEKPRFIKLMSWFDNEMSYVSQLTRLLNKIINLSK</sequence>
<evidence type="ECO:0000256" key="2">
    <source>
        <dbReference type="ARBA" id="ARBA00023002"/>
    </source>
</evidence>
<feature type="binding site" evidence="4">
    <location>
        <position position="184"/>
    </location>
    <ligand>
        <name>D-glyceraldehyde 3-phosphate</name>
        <dbReference type="ChEBI" id="CHEBI:59776"/>
    </ligand>
</feature>
<comment type="caution">
    <text evidence="10">The sequence shown here is derived from an EMBL/GenBank/DDBJ whole genome shotgun (WGS) entry which is preliminary data.</text>
</comment>
<dbReference type="Gene3D" id="3.30.360.10">
    <property type="entry name" value="Dihydrodipicolinate Reductase, domain 2"/>
    <property type="match status" value="1"/>
</dbReference>
<feature type="binding site" evidence="5">
    <location>
        <position position="318"/>
    </location>
    <ligand>
        <name>NAD(+)</name>
        <dbReference type="ChEBI" id="CHEBI:57540"/>
    </ligand>
</feature>
<dbReference type="SUPFAM" id="SSF55347">
    <property type="entry name" value="Glyceraldehyde-3-phosphate dehydrogenase-like, C-terminal domain"/>
    <property type="match status" value="1"/>
</dbReference>
<dbReference type="GO" id="GO:0016620">
    <property type="term" value="F:oxidoreductase activity, acting on the aldehyde or oxo group of donors, NAD or NADP as acceptor"/>
    <property type="evidence" value="ECO:0007669"/>
    <property type="project" value="InterPro"/>
</dbReference>
<dbReference type="InterPro" id="IPR020828">
    <property type="entry name" value="GlycerAld_3-P_DH_NAD(P)-bd"/>
</dbReference>
<dbReference type="FunFam" id="3.30.360.10:FF:000002">
    <property type="entry name" value="Glyceraldehyde-3-phosphate dehydrogenase"/>
    <property type="match status" value="1"/>
</dbReference>
<evidence type="ECO:0000259" key="9">
    <source>
        <dbReference type="SMART" id="SM00846"/>
    </source>
</evidence>
<dbReference type="NCBIfam" id="TIGR01534">
    <property type="entry name" value="GAPDH-I"/>
    <property type="match status" value="1"/>
</dbReference>
<dbReference type="PATRIC" id="fig|198422.3.peg.183"/>
<dbReference type="InterPro" id="IPR020831">
    <property type="entry name" value="GlycerAld/Erythrose_P_DH"/>
</dbReference>
<dbReference type="Gene3D" id="3.40.50.720">
    <property type="entry name" value="NAD(P)-binding Rossmann-like Domain"/>
    <property type="match status" value="1"/>
</dbReference>
<evidence type="ECO:0000256" key="7">
    <source>
        <dbReference type="RuleBase" id="RU000397"/>
    </source>
</evidence>
<dbReference type="InterPro" id="IPR020830">
    <property type="entry name" value="GlycerAld_3-P_DH_AS"/>
</dbReference>
<feature type="active site" description="Nucleophile" evidence="3">
    <location>
        <position position="154"/>
    </location>
</feature>
<comment type="similarity">
    <text evidence="1 7">Belongs to the glyceraldehyde-3-phosphate dehydrogenase family.</text>
</comment>
<dbReference type="EMBL" id="JPSQ01000004">
    <property type="protein sequence ID" value="KND62745.1"/>
    <property type="molecule type" value="Genomic_DNA"/>
</dbReference>
<evidence type="ECO:0000313" key="10">
    <source>
        <dbReference type="EMBL" id="KND62745.1"/>
    </source>
</evidence>
<keyword evidence="2 8" id="KW-0560">Oxidoreductase</keyword>
<evidence type="ECO:0000256" key="6">
    <source>
        <dbReference type="PIRSR" id="PIRSR000149-4"/>
    </source>
</evidence>
<feature type="binding site" evidence="5">
    <location>
        <position position="35"/>
    </location>
    <ligand>
        <name>NAD(+)</name>
        <dbReference type="ChEBI" id="CHEBI:57540"/>
    </ligand>
</feature>
<dbReference type="CDD" id="cd18126">
    <property type="entry name" value="GAPDH_I_C"/>
    <property type="match status" value="1"/>
</dbReference>